<comment type="caution">
    <text evidence="2">The sequence shown here is derived from an EMBL/GenBank/DDBJ whole genome shotgun (WGS) entry which is preliminary data.</text>
</comment>
<protein>
    <submittedName>
        <fullName evidence="2">SDR family oxidoreductase</fullName>
    </submittedName>
</protein>
<proteinExistence type="predicted"/>
<gene>
    <name evidence="2" type="ORF">L2K70_13180</name>
</gene>
<dbReference type="Pfam" id="PF01370">
    <property type="entry name" value="Epimerase"/>
    <property type="match status" value="1"/>
</dbReference>
<evidence type="ECO:0000313" key="3">
    <source>
        <dbReference type="Proteomes" id="UP001201161"/>
    </source>
</evidence>
<dbReference type="Gene3D" id="3.40.50.720">
    <property type="entry name" value="NAD(P)-binding Rossmann-like Domain"/>
    <property type="match status" value="1"/>
</dbReference>
<dbReference type="InterPro" id="IPR001509">
    <property type="entry name" value="Epimerase_deHydtase"/>
</dbReference>
<dbReference type="EMBL" id="JAKJHZ010000007">
    <property type="protein sequence ID" value="MCF6378558.1"/>
    <property type="molecule type" value="Genomic_DNA"/>
</dbReference>
<keyword evidence="3" id="KW-1185">Reference proteome</keyword>
<feature type="domain" description="NAD-dependent epimerase/dehydratase" evidence="1">
    <location>
        <begin position="3"/>
        <end position="216"/>
    </location>
</feature>
<organism evidence="2 3">
    <name type="scientific">Nocardioides potassii</name>
    <dbReference type="NCBI Taxonomy" id="2911371"/>
    <lineage>
        <taxon>Bacteria</taxon>
        <taxon>Bacillati</taxon>
        <taxon>Actinomycetota</taxon>
        <taxon>Actinomycetes</taxon>
        <taxon>Propionibacteriales</taxon>
        <taxon>Nocardioidaceae</taxon>
        <taxon>Nocardioides</taxon>
    </lineage>
</organism>
<evidence type="ECO:0000259" key="1">
    <source>
        <dbReference type="Pfam" id="PF01370"/>
    </source>
</evidence>
<dbReference type="SUPFAM" id="SSF51735">
    <property type="entry name" value="NAD(P)-binding Rossmann-fold domains"/>
    <property type="match status" value="1"/>
</dbReference>
<dbReference type="InterPro" id="IPR036291">
    <property type="entry name" value="NAD(P)-bd_dom_sf"/>
</dbReference>
<dbReference type="Proteomes" id="UP001201161">
    <property type="component" value="Unassembled WGS sequence"/>
</dbReference>
<sequence>MRVFVTGASGWIGSAVVPELVSAGHSVLGLVRSDAAAERVRGAGAEPLRGSLDDLGSLRSGAERADAVIHLANKHDWSNPAESNRAERAAVEALLDALEGSGKPFALAAGTAFAPGRLVTEDDANPASGPDAPRGGTEALALDAVARGVHSISLRFAPTVHGAGGEHGFIPQVVEAARRNGAAGYVGDGSNRWSAVHRRDAAVLVLRALETASAGSRVHVVAEEGVTTREVAEAIGAALGVPAVSVAPADAGDHFGWIAGFWGLDIPASNALTRERFDWTPAHPTLLEDIRSGAYTC</sequence>
<dbReference type="PANTHER" id="PTHR48079">
    <property type="entry name" value="PROTEIN YEEZ"/>
    <property type="match status" value="1"/>
</dbReference>
<reference evidence="2 3" key="1">
    <citation type="submission" date="2022-01" db="EMBL/GenBank/DDBJ databases">
        <title>Nocardioides sp. nov., an actinomycete isolated from mining soil.</title>
        <authorList>
            <person name="Liu L."/>
        </authorList>
    </citation>
    <scope>NUCLEOTIDE SEQUENCE [LARGE SCALE GENOMIC DNA]</scope>
    <source>
        <strain evidence="2 3">KLBMP 9356</strain>
    </source>
</reference>
<dbReference type="RefSeq" id="WP_236402609.1">
    <property type="nucleotide sequence ID" value="NZ_JAKJHZ010000007.1"/>
</dbReference>
<dbReference type="PANTHER" id="PTHR48079:SF9">
    <property type="entry name" value="PUTATIVE-RELATED"/>
    <property type="match status" value="1"/>
</dbReference>
<name>A0ABS9HEM6_9ACTN</name>
<dbReference type="InterPro" id="IPR051783">
    <property type="entry name" value="NAD(P)-dependent_oxidoreduct"/>
</dbReference>
<dbReference type="CDD" id="cd05262">
    <property type="entry name" value="SDR_a7"/>
    <property type="match status" value="1"/>
</dbReference>
<accession>A0ABS9HEM6</accession>
<evidence type="ECO:0000313" key="2">
    <source>
        <dbReference type="EMBL" id="MCF6378558.1"/>
    </source>
</evidence>